<keyword evidence="1" id="KW-1133">Transmembrane helix</keyword>
<name>A0ABW1ILS6_9BACL</name>
<keyword evidence="1" id="KW-0472">Membrane</keyword>
<gene>
    <name evidence="3" type="ORF">ACFPXP_06070</name>
</gene>
<reference evidence="4" key="1">
    <citation type="journal article" date="2019" name="Int. J. Syst. Evol. Microbiol.">
        <title>The Global Catalogue of Microorganisms (GCM) 10K type strain sequencing project: providing services to taxonomists for standard genome sequencing and annotation.</title>
        <authorList>
            <consortium name="The Broad Institute Genomics Platform"/>
            <consortium name="The Broad Institute Genome Sequencing Center for Infectious Disease"/>
            <person name="Wu L."/>
            <person name="Ma J."/>
        </authorList>
    </citation>
    <scope>NUCLEOTIDE SEQUENCE [LARGE SCALE GENOMIC DNA]</scope>
    <source>
        <strain evidence="4">CCM 8749</strain>
    </source>
</reference>
<keyword evidence="1" id="KW-0812">Transmembrane</keyword>
<feature type="domain" description="Rhodanese" evidence="2">
    <location>
        <begin position="39"/>
        <end position="119"/>
    </location>
</feature>
<comment type="caution">
    <text evidence="3">The sequence shown here is derived from an EMBL/GenBank/DDBJ whole genome shotgun (WGS) entry which is preliminary data.</text>
</comment>
<dbReference type="PANTHER" id="PTHR43031">
    <property type="entry name" value="FAD-DEPENDENT OXIDOREDUCTASE"/>
    <property type="match status" value="1"/>
</dbReference>
<dbReference type="CDD" id="cd00158">
    <property type="entry name" value="RHOD"/>
    <property type="match status" value="1"/>
</dbReference>
<accession>A0ABW1ILS6</accession>
<protein>
    <submittedName>
        <fullName evidence="3">Rhodanese-like domain-containing protein</fullName>
    </submittedName>
</protein>
<dbReference type="PROSITE" id="PS50206">
    <property type="entry name" value="RHODANESE_3"/>
    <property type="match status" value="1"/>
</dbReference>
<dbReference type="InterPro" id="IPR036873">
    <property type="entry name" value="Rhodanese-like_dom_sf"/>
</dbReference>
<sequence>MGIIQYIMIAFVVIWLVLRFMPVKGVRQISAAELKQELGEKNKQYIDVRTPGEYQGGHIRGFSNMPLHQLTESLSSLSKEKEVVVICQSGMRSQKACSLLRKHGFHQITNVRGGMSAWRG</sequence>
<dbReference type="InterPro" id="IPR050229">
    <property type="entry name" value="GlpE_sulfurtransferase"/>
</dbReference>
<evidence type="ECO:0000259" key="2">
    <source>
        <dbReference type="PROSITE" id="PS50206"/>
    </source>
</evidence>
<evidence type="ECO:0000313" key="4">
    <source>
        <dbReference type="Proteomes" id="UP001596250"/>
    </source>
</evidence>
<dbReference type="EMBL" id="JBHSQV010000035">
    <property type="protein sequence ID" value="MFC5985995.1"/>
    <property type="molecule type" value="Genomic_DNA"/>
</dbReference>
<evidence type="ECO:0000313" key="3">
    <source>
        <dbReference type="EMBL" id="MFC5985995.1"/>
    </source>
</evidence>
<dbReference type="InterPro" id="IPR001763">
    <property type="entry name" value="Rhodanese-like_dom"/>
</dbReference>
<dbReference type="SUPFAM" id="SSF52821">
    <property type="entry name" value="Rhodanese/Cell cycle control phosphatase"/>
    <property type="match status" value="1"/>
</dbReference>
<dbReference type="Proteomes" id="UP001596250">
    <property type="component" value="Unassembled WGS sequence"/>
</dbReference>
<proteinExistence type="predicted"/>
<feature type="transmembrane region" description="Helical" evidence="1">
    <location>
        <begin position="6"/>
        <end position="22"/>
    </location>
</feature>
<dbReference type="PANTHER" id="PTHR43031:SF17">
    <property type="entry name" value="SULFURTRANSFERASE YTWF-RELATED"/>
    <property type="match status" value="1"/>
</dbReference>
<organism evidence="3 4">
    <name type="scientific">Marinicrinis lubricantis</name>
    <dbReference type="NCBI Taxonomy" id="2086470"/>
    <lineage>
        <taxon>Bacteria</taxon>
        <taxon>Bacillati</taxon>
        <taxon>Bacillota</taxon>
        <taxon>Bacilli</taxon>
        <taxon>Bacillales</taxon>
        <taxon>Paenibacillaceae</taxon>
    </lineage>
</organism>
<keyword evidence="4" id="KW-1185">Reference proteome</keyword>
<evidence type="ECO:0000256" key="1">
    <source>
        <dbReference type="SAM" id="Phobius"/>
    </source>
</evidence>
<dbReference type="RefSeq" id="WP_379893299.1">
    <property type="nucleotide sequence ID" value="NZ_CBCSCT010000004.1"/>
</dbReference>
<dbReference type="SMART" id="SM00450">
    <property type="entry name" value="RHOD"/>
    <property type="match status" value="1"/>
</dbReference>
<dbReference type="Gene3D" id="3.40.250.10">
    <property type="entry name" value="Rhodanese-like domain"/>
    <property type="match status" value="1"/>
</dbReference>
<dbReference type="Pfam" id="PF00581">
    <property type="entry name" value="Rhodanese"/>
    <property type="match status" value="1"/>
</dbReference>